<organism evidence="1 2">
    <name type="scientific">Sphingobium yanoikuyae</name>
    <name type="common">Sphingomonas yanoikuyae</name>
    <dbReference type="NCBI Taxonomy" id="13690"/>
    <lineage>
        <taxon>Bacteria</taxon>
        <taxon>Pseudomonadati</taxon>
        <taxon>Pseudomonadota</taxon>
        <taxon>Alphaproteobacteria</taxon>
        <taxon>Sphingomonadales</taxon>
        <taxon>Sphingomonadaceae</taxon>
        <taxon>Sphingobium</taxon>
    </lineage>
</organism>
<evidence type="ECO:0000313" key="2">
    <source>
        <dbReference type="Proteomes" id="UP000037029"/>
    </source>
</evidence>
<name>A0A0J9D0L8_SPHYA</name>
<dbReference type="AlphaFoldDB" id="A0A0J9D0L8"/>
<dbReference type="EMBL" id="CP020925">
    <property type="protein sequence ID" value="ATP18551.1"/>
    <property type="molecule type" value="Genomic_DNA"/>
</dbReference>
<sequence length="75" mass="8459">MKCIDLDDFLADVAQRKAAAGIVDRDPDEAWQEAVARKVRKLERLAELAESGFTTDISGLGRYERRRLIWGGQPI</sequence>
<reference evidence="1 2" key="1">
    <citation type="submission" date="2017-04" db="EMBL/GenBank/DDBJ databases">
        <title>Characterization, genome and methylation analysis of a phthalic acid esters degrading strain Sphingobium yanoikuyae SHJ.</title>
        <authorList>
            <person name="Feng L."/>
        </authorList>
    </citation>
    <scope>NUCLEOTIDE SEQUENCE [LARGE SCALE GENOMIC DNA]</scope>
    <source>
        <strain evidence="1 2">SHJ</strain>
    </source>
</reference>
<proteinExistence type="predicted"/>
<accession>A0A0J9D0L8</accession>
<gene>
    <name evidence="1" type="ORF">BV87_09215</name>
</gene>
<protein>
    <submittedName>
        <fullName evidence="1">Uncharacterized protein</fullName>
    </submittedName>
</protein>
<evidence type="ECO:0000313" key="1">
    <source>
        <dbReference type="EMBL" id="ATP18551.1"/>
    </source>
</evidence>
<dbReference type="RefSeq" id="WP_048938303.1">
    <property type="nucleotide sequence ID" value="NZ_CP020925.1"/>
</dbReference>
<dbReference type="Proteomes" id="UP000037029">
    <property type="component" value="Chromosome"/>
</dbReference>